<evidence type="ECO:0000313" key="4">
    <source>
        <dbReference type="Proteomes" id="UP001497482"/>
    </source>
</evidence>
<dbReference type="EMBL" id="OZ035835">
    <property type="protein sequence ID" value="CAL1576791.1"/>
    <property type="molecule type" value="Genomic_DNA"/>
</dbReference>
<organism evidence="1 4">
    <name type="scientific">Knipowitschia caucasica</name>
    <name type="common">Caucasian dwarf goby</name>
    <name type="synonym">Pomatoschistus caucasicus</name>
    <dbReference type="NCBI Taxonomy" id="637954"/>
    <lineage>
        <taxon>Eukaryota</taxon>
        <taxon>Metazoa</taxon>
        <taxon>Chordata</taxon>
        <taxon>Craniata</taxon>
        <taxon>Vertebrata</taxon>
        <taxon>Euteleostomi</taxon>
        <taxon>Actinopterygii</taxon>
        <taxon>Neopterygii</taxon>
        <taxon>Teleostei</taxon>
        <taxon>Neoteleostei</taxon>
        <taxon>Acanthomorphata</taxon>
        <taxon>Gobiaria</taxon>
        <taxon>Gobiiformes</taxon>
        <taxon>Gobioidei</taxon>
        <taxon>Gobiidae</taxon>
        <taxon>Gobiinae</taxon>
        <taxon>Knipowitschia</taxon>
    </lineage>
</organism>
<name>A0AAV2JKA0_KNICA</name>
<dbReference type="Proteomes" id="UP001497482">
    <property type="component" value="Chromosome 13"/>
</dbReference>
<accession>A0AAV2JKA0</accession>
<dbReference type="EMBL" id="OZ035826">
    <property type="protein sequence ID" value="CAL1603320.1"/>
    <property type="molecule type" value="Genomic_DNA"/>
</dbReference>
<dbReference type="AlphaFoldDB" id="A0AAV2JKA0"/>
<reference evidence="1 4" key="1">
    <citation type="submission" date="2024-04" db="EMBL/GenBank/DDBJ databases">
        <authorList>
            <person name="Waldvogel A.-M."/>
            <person name="Schoenle A."/>
        </authorList>
    </citation>
    <scope>NUCLEOTIDE SEQUENCE [LARGE SCALE GENOMIC DNA]</scope>
</reference>
<protein>
    <submittedName>
        <fullName evidence="1">Uncharacterized protein</fullName>
    </submittedName>
</protein>
<keyword evidence="4" id="KW-1185">Reference proteome</keyword>
<evidence type="ECO:0000313" key="3">
    <source>
        <dbReference type="EMBL" id="CAL1603320.1"/>
    </source>
</evidence>
<evidence type="ECO:0000313" key="1">
    <source>
        <dbReference type="EMBL" id="CAL1576791.1"/>
    </source>
</evidence>
<dbReference type="EMBL" id="OZ035826">
    <property type="protein sequence ID" value="CAL1602982.1"/>
    <property type="molecule type" value="Genomic_DNA"/>
</dbReference>
<sequence>MKGDWLGGWGCFDIFGGVGFVKGGLGLEEVGVGEGGRLSVWGEGVVGEWVGCVGWVGGSMGGWVGGWFGSIGDGWVVVEYGGWVWGGCDYGDDGGGWVGVFYVRMGGWWWE</sequence>
<gene>
    <name evidence="2" type="ORF">KC01_LOCUS30712</name>
    <name evidence="3" type="ORF">KC01_LOCUS31014</name>
    <name evidence="1" type="ORF">KC01_LOCUS8191</name>
</gene>
<dbReference type="Proteomes" id="UP001497482">
    <property type="component" value="Chromosome 4"/>
</dbReference>
<proteinExistence type="predicted"/>
<evidence type="ECO:0000313" key="2">
    <source>
        <dbReference type="EMBL" id="CAL1602982.1"/>
    </source>
</evidence>